<evidence type="ECO:0000313" key="4">
    <source>
        <dbReference type="EMBL" id="RUM16076.1"/>
    </source>
</evidence>
<keyword evidence="1" id="KW-0812">Transmembrane</keyword>
<keyword evidence="1" id="KW-0472">Membrane</keyword>
<evidence type="ECO:0000313" key="3">
    <source>
        <dbReference type="EMBL" id="MBB3914132.1"/>
    </source>
</evidence>
<dbReference type="Proteomes" id="UP000272004">
    <property type="component" value="Unassembled WGS sequence"/>
</dbReference>
<dbReference type="RefSeq" id="WP_126822168.1">
    <property type="nucleotide sequence ID" value="NZ_JACIDG010000003.1"/>
</dbReference>
<reference evidence="4 5" key="1">
    <citation type="submission" date="2018-11" db="EMBL/GenBank/DDBJ databases">
        <authorList>
            <person name="Huo Y."/>
        </authorList>
    </citation>
    <scope>NUCLEOTIDE SEQUENCE [LARGE SCALE GENOMIC DNA]</scope>
    <source>
        <strain evidence="4 5">CCBAU 33202</strain>
    </source>
</reference>
<keyword evidence="1" id="KW-1133">Transmembrane helix</keyword>
<keyword evidence="5" id="KW-1185">Reference proteome</keyword>
<reference evidence="3 6" key="2">
    <citation type="submission" date="2020-08" db="EMBL/GenBank/DDBJ databases">
        <title>Genomic Encyclopedia of Type Strains, Phase IV (KMG-IV): sequencing the most valuable type-strain genomes for metagenomic binning, comparative biology and taxonomic classification.</title>
        <authorList>
            <person name="Goeker M."/>
        </authorList>
    </citation>
    <scope>NUCLEOTIDE SEQUENCE [LARGE SCALE GENOMIC DNA]</scope>
    <source>
        <strain evidence="3 6">DSM 19331</strain>
    </source>
</reference>
<dbReference type="EMBL" id="RJJU01000002">
    <property type="protein sequence ID" value="RUM16076.1"/>
    <property type="molecule type" value="Genomic_DNA"/>
</dbReference>
<dbReference type="InterPro" id="IPR048567">
    <property type="entry name" value="CyanoTRADDas_TM"/>
</dbReference>
<dbReference type="Proteomes" id="UP000545490">
    <property type="component" value="Unassembled WGS sequence"/>
</dbReference>
<sequence length="223" mass="24225">MQLNEQIITVFSSALPLIVGLTALLAAFVFLSRGRIKFGALQFDFERRARETILKEIKDDVAQGSSPQAALMREYHAQGLSQSKISFWFSLIFASLGFAIIALSIGLFLQNTGSGESWIDTAAKPIFTLVAGAIIDAVAALFFVQSNKARELMVEFFDKLRNDRKLDEALALMSDIDDVQIAAKSKSLISLSFAGVSVDKNVLDALFPAAPPFESAPSQSVVT</sequence>
<comment type="caution">
    <text evidence="3">The sequence shown here is derived from an EMBL/GenBank/DDBJ whole genome shotgun (WGS) entry which is preliminary data.</text>
</comment>
<accession>A0A7W6B8H7</accession>
<feature type="transmembrane region" description="Helical" evidence="1">
    <location>
        <begin position="6"/>
        <end position="31"/>
    </location>
</feature>
<dbReference type="AlphaFoldDB" id="A0A7W6B8H7"/>
<evidence type="ECO:0000313" key="5">
    <source>
        <dbReference type="Proteomes" id="UP000272004"/>
    </source>
</evidence>
<proteinExistence type="predicted"/>
<dbReference type="Pfam" id="PF20712">
    <property type="entry name" value="CyanoTRADDas_TM"/>
    <property type="match status" value="1"/>
</dbReference>
<feature type="domain" description="Cyanobacterial TRADD-N associated 2 transmembrane" evidence="2">
    <location>
        <begin position="78"/>
        <end position="151"/>
    </location>
</feature>
<dbReference type="EMBL" id="JACIDG010000003">
    <property type="protein sequence ID" value="MBB3914132.1"/>
    <property type="molecule type" value="Genomic_DNA"/>
</dbReference>
<evidence type="ECO:0000259" key="2">
    <source>
        <dbReference type="Pfam" id="PF20712"/>
    </source>
</evidence>
<protein>
    <recommendedName>
        <fullName evidence="2">Cyanobacterial TRADD-N associated 2 transmembrane domain-containing protein</fullName>
    </recommendedName>
</protein>
<organism evidence="3 6">
    <name type="scientific">Rhizobium fabae</name>
    <dbReference type="NCBI Taxonomy" id="573179"/>
    <lineage>
        <taxon>Bacteria</taxon>
        <taxon>Pseudomonadati</taxon>
        <taxon>Pseudomonadota</taxon>
        <taxon>Alphaproteobacteria</taxon>
        <taxon>Hyphomicrobiales</taxon>
        <taxon>Rhizobiaceae</taxon>
        <taxon>Rhizobium/Agrobacterium group</taxon>
        <taxon>Rhizobium</taxon>
    </lineage>
</organism>
<feature type="transmembrane region" description="Helical" evidence="1">
    <location>
        <begin position="87"/>
        <end position="110"/>
    </location>
</feature>
<feature type="transmembrane region" description="Helical" evidence="1">
    <location>
        <begin position="122"/>
        <end position="144"/>
    </location>
</feature>
<evidence type="ECO:0000313" key="6">
    <source>
        <dbReference type="Proteomes" id="UP000545490"/>
    </source>
</evidence>
<evidence type="ECO:0000256" key="1">
    <source>
        <dbReference type="SAM" id="Phobius"/>
    </source>
</evidence>
<gene>
    <name evidence="4" type="ORF">EFB14_01720</name>
    <name evidence="3" type="ORF">GGQ65_001402</name>
</gene>
<name>A0A7W6B8H7_9HYPH</name>